<dbReference type="InterPro" id="IPR001041">
    <property type="entry name" value="2Fe-2S_ferredoxin-type"/>
</dbReference>
<keyword evidence="3" id="KW-1185">Reference proteome</keyword>
<dbReference type="Pfam" id="PF17650">
    <property type="entry name" value="RACo_linker"/>
    <property type="match status" value="1"/>
</dbReference>
<protein>
    <submittedName>
        <fullName evidence="2">Ferredoxin</fullName>
    </submittedName>
</protein>
<dbReference type="GeneID" id="66130427"/>
<dbReference type="CDD" id="cd00207">
    <property type="entry name" value="fer2"/>
    <property type="match status" value="1"/>
</dbReference>
<reference evidence="2 3" key="1">
    <citation type="submission" date="2019-06" db="EMBL/GenBank/DDBJ databases">
        <title>Complete genome sequence of Methanoculleus chikugoensis strain MG62.</title>
        <authorList>
            <person name="Asakawa S."/>
            <person name="Dianou D."/>
        </authorList>
    </citation>
    <scope>NUCLEOTIDE SEQUENCE [LARGE SCALE GENOMIC DNA]</scope>
    <source>
        <strain evidence="2 3">MG62</strain>
    </source>
</reference>
<dbReference type="Pfam" id="PF14574">
    <property type="entry name" value="RACo_C_ter"/>
    <property type="match status" value="1"/>
</dbReference>
<name>A0ABM7H4M9_9EURY</name>
<dbReference type="Pfam" id="PF17651">
    <property type="entry name" value="Raco_middle"/>
    <property type="match status" value="1"/>
</dbReference>
<sequence>MPTVTFLPGYRKVTVPEGATLLDAARAAGLSMNVVCGGEGKCGKCQVYVKDGTVSFDREKYRRFFSEEEIARGVCLACRAYVVGDVQVEVPAGSLIEEQKILVEIPGMQEIPLNPAVRKYEVRLEPPSLEDTTPDLGRLLEGIERQGGPPPNRVYAPLGVLCSLPQVLRRSGWHVTATVALVPGGYRLSSVDEGDTTGRLYGAAVDLGTTTIVAYIRSLVDGRILATASNYNRQISCGEDILSRVNFSRRSGLARLQQLAAESINEALTTAADAAGIDREEILEVMIAGNTVMTHLLLGIDPAYMIAEPYIPVVRRMLSTAAGRIGIAAHTNAGVYTFPAVSNFIGGDIIADILAAGMAEREEATLMVDIGTNFEAVLGNSDWMLSCAGAAGPALEGGEVLFGMRANPGAIERVRIDPDTLAPSVSTINGLRPRGICGSGLIDLLAELFRACVIDRTGGINLELDHPRIRKGQYYPEYVVAWKEETSIGKEIVITENDIKSLIMSKAAIHAACMTLLDAAGLAPGDISRVCFSGAFGNYLNKENAVTIGLIPEIPPECIENIGNGAITGANIALVDRRRRKELDGLARRITYIELNADPSFMDRYTSSCFLPHTDIALFPHVQQTLEACRAKQGVRSWQA</sequence>
<dbReference type="PROSITE" id="PS51085">
    <property type="entry name" value="2FE2S_FER_2"/>
    <property type="match status" value="1"/>
</dbReference>
<dbReference type="RefSeq" id="WP_221058093.1">
    <property type="nucleotide sequence ID" value="NZ_AP019781.1"/>
</dbReference>
<accession>A0ABM7H4M9</accession>
<evidence type="ECO:0000313" key="2">
    <source>
        <dbReference type="EMBL" id="BBL67730.1"/>
    </source>
</evidence>
<gene>
    <name evidence="2" type="ORF">MchiMG62_09110</name>
</gene>
<dbReference type="Pfam" id="PF00111">
    <property type="entry name" value="Fer2"/>
    <property type="match status" value="1"/>
</dbReference>
<dbReference type="EMBL" id="AP019781">
    <property type="protein sequence ID" value="BBL67730.1"/>
    <property type="molecule type" value="Genomic_DNA"/>
</dbReference>
<dbReference type="InterPro" id="IPR052911">
    <property type="entry name" value="Corrinoid_activation_enz"/>
</dbReference>
<dbReference type="InterPro" id="IPR040506">
    <property type="entry name" value="RACo_linker"/>
</dbReference>
<proteinExistence type="predicted"/>
<dbReference type="Proteomes" id="UP000824969">
    <property type="component" value="Chromosome"/>
</dbReference>
<evidence type="ECO:0000313" key="3">
    <source>
        <dbReference type="Proteomes" id="UP000824969"/>
    </source>
</evidence>
<dbReference type="PANTHER" id="PTHR42895">
    <property type="entry name" value="IRON-SULFUR CLUSTER-BINDING PROTEIN-RELATED"/>
    <property type="match status" value="1"/>
</dbReference>
<dbReference type="InterPro" id="IPR027980">
    <property type="entry name" value="RACo_C"/>
</dbReference>
<dbReference type="PANTHER" id="PTHR42895:SF2">
    <property type="entry name" value="IRON-SULFUR CLUSTER PROTEIN"/>
    <property type="match status" value="1"/>
</dbReference>
<evidence type="ECO:0000259" key="1">
    <source>
        <dbReference type="PROSITE" id="PS51085"/>
    </source>
</evidence>
<organism evidence="2 3">
    <name type="scientific">Methanoculleus chikugoensis</name>
    <dbReference type="NCBI Taxonomy" id="118126"/>
    <lineage>
        <taxon>Archaea</taxon>
        <taxon>Methanobacteriati</taxon>
        <taxon>Methanobacteriota</taxon>
        <taxon>Stenosarchaea group</taxon>
        <taxon>Methanomicrobia</taxon>
        <taxon>Methanomicrobiales</taxon>
        <taxon>Methanomicrobiaceae</taxon>
        <taxon>Methanoculleus</taxon>
    </lineage>
</organism>
<feature type="domain" description="2Fe-2S ferredoxin-type" evidence="1">
    <location>
        <begin position="2"/>
        <end position="94"/>
    </location>
</feature>
<dbReference type="InterPro" id="IPR041414">
    <property type="entry name" value="Raco-like_middle"/>
</dbReference>